<proteinExistence type="predicted"/>
<dbReference type="EMBL" id="GBXM01031963">
    <property type="protein sequence ID" value="JAH76614.1"/>
    <property type="molecule type" value="Transcribed_RNA"/>
</dbReference>
<reference evidence="1" key="1">
    <citation type="submission" date="2014-11" db="EMBL/GenBank/DDBJ databases">
        <authorList>
            <person name="Amaro Gonzalez C."/>
        </authorList>
    </citation>
    <scope>NUCLEOTIDE SEQUENCE</scope>
</reference>
<organism evidence="1">
    <name type="scientific">Anguilla anguilla</name>
    <name type="common">European freshwater eel</name>
    <name type="synonym">Muraena anguilla</name>
    <dbReference type="NCBI Taxonomy" id="7936"/>
    <lineage>
        <taxon>Eukaryota</taxon>
        <taxon>Metazoa</taxon>
        <taxon>Chordata</taxon>
        <taxon>Craniata</taxon>
        <taxon>Vertebrata</taxon>
        <taxon>Euteleostomi</taxon>
        <taxon>Actinopterygii</taxon>
        <taxon>Neopterygii</taxon>
        <taxon>Teleostei</taxon>
        <taxon>Anguilliformes</taxon>
        <taxon>Anguillidae</taxon>
        <taxon>Anguilla</taxon>
    </lineage>
</organism>
<protein>
    <submittedName>
        <fullName evidence="1">Uncharacterized protein</fullName>
    </submittedName>
</protein>
<name>A0A0E9VEQ8_ANGAN</name>
<accession>A0A0E9VEQ8</accession>
<dbReference type="AlphaFoldDB" id="A0A0E9VEQ8"/>
<reference evidence="1" key="2">
    <citation type="journal article" date="2015" name="Fish Shellfish Immunol.">
        <title>Early steps in the European eel (Anguilla anguilla)-Vibrio vulnificus interaction in the gills: Role of the RtxA13 toxin.</title>
        <authorList>
            <person name="Callol A."/>
            <person name="Pajuelo D."/>
            <person name="Ebbesson L."/>
            <person name="Teles M."/>
            <person name="MacKenzie S."/>
            <person name="Amaro C."/>
        </authorList>
    </citation>
    <scope>NUCLEOTIDE SEQUENCE</scope>
</reference>
<sequence>MFKHNTAVFLASSECWYLLYKNIAS</sequence>
<evidence type="ECO:0000313" key="1">
    <source>
        <dbReference type="EMBL" id="JAH76614.1"/>
    </source>
</evidence>